<dbReference type="PANTHER" id="PTHR43986">
    <property type="entry name" value="ELONGATION FACTOR 1-GAMMA"/>
    <property type="match status" value="1"/>
</dbReference>
<dbReference type="InterPro" id="IPR036249">
    <property type="entry name" value="Thioredoxin-like_sf"/>
</dbReference>
<evidence type="ECO:0000313" key="3">
    <source>
        <dbReference type="Proteomes" id="UP000238350"/>
    </source>
</evidence>
<keyword evidence="3" id="KW-1185">Reference proteome</keyword>
<dbReference type="Pfam" id="PF00043">
    <property type="entry name" value="GST_C"/>
    <property type="match status" value="1"/>
</dbReference>
<dbReference type="EMBL" id="NDIQ01000001">
    <property type="protein sequence ID" value="PRT52587.1"/>
    <property type="molecule type" value="Genomic_DNA"/>
</dbReference>
<reference evidence="2 3" key="1">
    <citation type="submission" date="2017-04" db="EMBL/GenBank/DDBJ databases">
        <title>Genome sequencing of [Candida] sorbophila.</title>
        <authorList>
            <person name="Ahn J.O."/>
        </authorList>
    </citation>
    <scope>NUCLEOTIDE SEQUENCE [LARGE SCALE GENOMIC DNA]</scope>
    <source>
        <strain evidence="2 3">DS02</strain>
    </source>
</reference>
<dbReference type="PROSITE" id="PS50405">
    <property type="entry name" value="GST_CTER"/>
    <property type="match status" value="1"/>
</dbReference>
<dbReference type="SUPFAM" id="SSF47616">
    <property type="entry name" value="GST C-terminal domain-like"/>
    <property type="match status" value="1"/>
</dbReference>
<gene>
    <name evidence="2" type="ORF">B9G98_00207</name>
</gene>
<dbReference type="InterPro" id="IPR004046">
    <property type="entry name" value="GST_C"/>
</dbReference>
<dbReference type="InterPro" id="IPR040079">
    <property type="entry name" value="Glutathione_S-Trfase"/>
</dbReference>
<sequence length="218" mass="25124">MSLGTIYTKIAAGEATRTRALLPERLIKYFKINVKVSDPDEVFPAKFPMKLVPAFQFPDGTLLSESLPINLFLLQQVENHGGLLGDNSQKAWAQNLQWMEFINNDFMRPSGQVFGMIVGRKPFNQDVFNFFMNELRNVAVPVIEKHLDESEYLTGSAVSIADLYAATMFLRPLGYFMDEEWRSQLPRTMEWWEKVSKHPVFDNFFADLQMVDKFTPPN</sequence>
<dbReference type="AlphaFoldDB" id="A0A2T0FC93"/>
<dbReference type="InterPro" id="IPR036282">
    <property type="entry name" value="Glutathione-S-Trfase_C_sf"/>
</dbReference>
<name>A0A2T0FC93_9ASCO</name>
<dbReference type="GeneID" id="36513956"/>
<dbReference type="STRING" id="45607.A0A2T0FC93"/>
<keyword evidence="2" id="KW-0648">Protein biosynthesis</keyword>
<dbReference type="InterPro" id="IPR050802">
    <property type="entry name" value="EF-GSTs"/>
</dbReference>
<dbReference type="RefSeq" id="XP_024662533.1">
    <property type="nucleotide sequence ID" value="XM_024806765.1"/>
</dbReference>
<dbReference type="GO" id="GO:0005634">
    <property type="term" value="C:nucleus"/>
    <property type="evidence" value="ECO:0007669"/>
    <property type="project" value="TreeGrafter"/>
</dbReference>
<dbReference type="Gene3D" id="1.20.1050.10">
    <property type="match status" value="1"/>
</dbReference>
<dbReference type="SFLD" id="SFLDG00358">
    <property type="entry name" value="Main_(cytGST)"/>
    <property type="match status" value="1"/>
</dbReference>
<proteinExistence type="predicted"/>
<evidence type="ECO:0000313" key="2">
    <source>
        <dbReference type="EMBL" id="PRT52587.1"/>
    </source>
</evidence>
<dbReference type="SUPFAM" id="SSF52833">
    <property type="entry name" value="Thioredoxin-like"/>
    <property type="match status" value="1"/>
</dbReference>
<dbReference type="PANTHER" id="PTHR43986:SF1">
    <property type="entry name" value="ELONGATION FACTOR 1-GAMMA"/>
    <property type="match status" value="1"/>
</dbReference>
<keyword evidence="2" id="KW-0251">Elongation factor</keyword>
<feature type="domain" description="GST C-terminal" evidence="1">
    <location>
        <begin position="88"/>
        <end position="217"/>
    </location>
</feature>
<dbReference type="Gene3D" id="3.40.30.10">
    <property type="entry name" value="Glutaredoxin"/>
    <property type="match status" value="1"/>
</dbReference>
<dbReference type="Proteomes" id="UP000238350">
    <property type="component" value="Unassembled WGS sequence"/>
</dbReference>
<evidence type="ECO:0000259" key="1">
    <source>
        <dbReference type="PROSITE" id="PS50405"/>
    </source>
</evidence>
<accession>A0A2T0FC93</accession>
<dbReference type="OrthoDB" id="249703at2759"/>
<protein>
    <submittedName>
        <fullName evidence="2">Elongation factor 1-gamma 1</fullName>
    </submittedName>
</protein>
<dbReference type="GO" id="GO:0003746">
    <property type="term" value="F:translation elongation factor activity"/>
    <property type="evidence" value="ECO:0007669"/>
    <property type="project" value="UniProtKB-KW"/>
</dbReference>
<dbReference type="SFLD" id="SFLDS00019">
    <property type="entry name" value="Glutathione_Transferase_(cytos"/>
    <property type="match status" value="1"/>
</dbReference>
<dbReference type="GO" id="GO:0005737">
    <property type="term" value="C:cytoplasm"/>
    <property type="evidence" value="ECO:0007669"/>
    <property type="project" value="TreeGrafter"/>
</dbReference>
<dbReference type="InterPro" id="IPR010987">
    <property type="entry name" value="Glutathione-S-Trfase_C-like"/>
</dbReference>
<organism evidence="2 3">
    <name type="scientific">Wickerhamiella sorbophila</name>
    <dbReference type="NCBI Taxonomy" id="45607"/>
    <lineage>
        <taxon>Eukaryota</taxon>
        <taxon>Fungi</taxon>
        <taxon>Dikarya</taxon>
        <taxon>Ascomycota</taxon>
        <taxon>Saccharomycotina</taxon>
        <taxon>Dipodascomycetes</taxon>
        <taxon>Dipodascales</taxon>
        <taxon>Trichomonascaceae</taxon>
        <taxon>Wickerhamiella</taxon>
    </lineage>
</organism>
<comment type="caution">
    <text evidence="2">The sequence shown here is derived from an EMBL/GenBank/DDBJ whole genome shotgun (WGS) entry which is preliminary data.</text>
</comment>